<feature type="transmembrane region" description="Helical" evidence="11">
    <location>
        <begin position="246"/>
        <end position="270"/>
    </location>
</feature>
<keyword evidence="2" id="KW-1003">Cell membrane</keyword>
<evidence type="ECO:0000256" key="11">
    <source>
        <dbReference type="SAM" id="Phobius"/>
    </source>
</evidence>
<keyword evidence="7 10" id="KW-0675">Receptor</keyword>
<dbReference type="GO" id="GO:0007189">
    <property type="term" value="P:adenylate cyclase-activating G protein-coupled receptor signaling pathway"/>
    <property type="evidence" value="ECO:0007669"/>
    <property type="project" value="TreeGrafter"/>
</dbReference>
<dbReference type="GO" id="GO:0004957">
    <property type="term" value="F:prostaglandin E receptor activity"/>
    <property type="evidence" value="ECO:0007669"/>
    <property type="project" value="TreeGrafter"/>
</dbReference>
<dbReference type="CDD" id="cd15142">
    <property type="entry name" value="7tmA_PGE2_EP4"/>
    <property type="match status" value="1"/>
</dbReference>
<keyword evidence="13" id="KW-1185">Reference proteome</keyword>
<keyword evidence="5 10" id="KW-0297">G-protein coupled receptor</keyword>
<evidence type="ECO:0000313" key="13">
    <source>
        <dbReference type="Proteomes" id="UP000221080"/>
    </source>
</evidence>
<dbReference type="PANTHER" id="PTHR11866">
    <property type="entry name" value="G-PROTEIN COUPLED RECEPTOR FAMILY 1 MEMBER"/>
    <property type="match status" value="1"/>
</dbReference>
<dbReference type="GO" id="GO:0050728">
    <property type="term" value="P:negative regulation of inflammatory response"/>
    <property type="evidence" value="ECO:0007669"/>
    <property type="project" value="TreeGrafter"/>
</dbReference>
<dbReference type="Pfam" id="PF00001">
    <property type="entry name" value="7tm_1"/>
    <property type="match status" value="1"/>
</dbReference>
<evidence type="ECO:0000256" key="4">
    <source>
        <dbReference type="ARBA" id="ARBA00022989"/>
    </source>
</evidence>
<keyword evidence="9 10" id="KW-0807">Transducer</keyword>
<evidence type="ECO:0000256" key="1">
    <source>
        <dbReference type="ARBA" id="ARBA00004651"/>
    </source>
</evidence>
<dbReference type="KEGG" id="ipu:108280834"/>
<dbReference type="PRINTS" id="PR00237">
    <property type="entry name" value="GPCRRHODOPSN"/>
</dbReference>
<dbReference type="InterPro" id="IPR000276">
    <property type="entry name" value="GPCR_Rhodpsn"/>
</dbReference>
<dbReference type="PANTHER" id="PTHR11866:SF32">
    <property type="entry name" value="PROSTAGLANDIN E RECEPTOR 4 (SUBTYPE EP4) C"/>
    <property type="match status" value="1"/>
</dbReference>
<feature type="transmembrane region" description="Helical" evidence="11">
    <location>
        <begin position="158"/>
        <end position="179"/>
    </location>
</feature>
<comment type="subcellular location">
    <subcellularLocation>
        <location evidence="1">Cell membrane</location>
        <topology evidence="1">Multi-pass membrane protein</topology>
    </subcellularLocation>
</comment>
<evidence type="ECO:0000256" key="5">
    <source>
        <dbReference type="ARBA" id="ARBA00023040"/>
    </source>
</evidence>
<evidence type="ECO:0000256" key="2">
    <source>
        <dbReference type="ARBA" id="ARBA00022475"/>
    </source>
</evidence>
<dbReference type="GO" id="GO:0007204">
    <property type="term" value="P:positive regulation of cytosolic calcium ion concentration"/>
    <property type="evidence" value="ECO:0007669"/>
    <property type="project" value="TreeGrafter"/>
</dbReference>
<dbReference type="PROSITE" id="PS00237">
    <property type="entry name" value="G_PROTEIN_RECEP_F1_1"/>
    <property type="match status" value="1"/>
</dbReference>
<evidence type="ECO:0000256" key="8">
    <source>
        <dbReference type="ARBA" id="ARBA00023180"/>
    </source>
</evidence>
<keyword evidence="3 10" id="KW-0812">Transmembrane</keyword>
<feature type="transmembrane region" description="Helical" evidence="11">
    <location>
        <begin position="199"/>
        <end position="220"/>
    </location>
</feature>
<keyword evidence="4 11" id="KW-1133">Transmembrane helix</keyword>
<dbReference type="OrthoDB" id="5959154at2759"/>
<dbReference type="Proteomes" id="UP000221080">
    <property type="component" value="Chromosome 20"/>
</dbReference>
<dbReference type="OMA" id="AYICAGV"/>
<keyword evidence="8" id="KW-0325">Glycoprotein</keyword>
<accession>A0A2D0TA58</accession>
<keyword evidence="6 11" id="KW-0472">Membrane</keyword>
<reference evidence="14" key="2">
    <citation type="submission" date="2025-08" db="UniProtKB">
        <authorList>
            <consortium name="RefSeq"/>
        </authorList>
    </citation>
    <scope>IDENTIFICATION</scope>
    <source>
        <tissue evidence="14">Blood</tissue>
    </source>
</reference>
<dbReference type="Gene3D" id="1.20.1070.10">
    <property type="entry name" value="Rhodopsin 7-helix transmembrane proteins"/>
    <property type="match status" value="1"/>
</dbReference>
<sequence length="536" mass="58268">MQTVMEFISTQLGTVQCDGNVNPGHGHALCSDHFCSFLENNLSLNMTDSVLSAHANASAVFLSTPTAPPTPTTTPRVLRLDSRSLVISATMFAVGVLGNLVAVAVLCVSKREQKETTFYTLVCGMAVTDLLGTCFTSPVVIATYVAGRWPGGVPLCHFFSFSMLFFGSAGMSILCAMAVERYLAISHAFFYSQHVDRNVARLALLAVYMVNGVLCAMPSFGFGRHAKHVPGTWCFLDWRALDARGAAYSFLYGGFVLLLIAVTVLCNCAVCRSLVGMRKKTRVVAAAARAEAHTGHMGSRRAFRKLPAVASAAEIQMFWLLIFMTIVFLICSIPLVVRIFVNQLYGPAYIAAGVQPDYRSDLLAIRFASFNPILDPWVYILCRKNLFSKCCEWIKRTMDLSRESPARRSGWVLGQNSPASLVHSNATSYASLHAASCRNAVVKLNTVTAKSYVDLSVRQAWDLDTAVDDFHPFSVRQSPVLGSESETASGCEMTTVKTSGCVQATPMMSCSKVLEHKAVIVTCTFSTPSSCLSEEC</sequence>
<feature type="domain" description="G-protein coupled receptors family 1 profile" evidence="12">
    <location>
        <begin position="98"/>
        <end position="379"/>
    </location>
</feature>
<dbReference type="GO" id="GO:0005886">
    <property type="term" value="C:plasma membrane"/>
    <property type="evidence" value="ECO:0007669"/>
    <property type="project" value="UniProtKB-SubCell"/>
</dbReference>
<feature type="transmembrane region" description="Helical" evidence="11">
    <location>
        <begin position="318"/>
        <end position="341"/>
    </location>
</feature>
<dbReference type="PRINTS" id="PR01788">
    <property type="entry name" value="PROSTANOIDR"/>
</dbReference>
<dbReference type="AlphaFoldDB" id="A0A2D0TA58"/>
<dbReference type="SUPFAM" id="SSF81321">
    <property type="entry name" value="Family A G protein-coupled receptor-like"/>
    <property type="match status" value="1"/>
</dbReference>
<dbReference type="GO" id="GO:0071380">
    <property type="term" value="P:cellular response to prostaglandin E stimulus"/>
    <property type="evidence" value="ECO:0007669"/>
    <property type="project" value="TreeGrafter"/>
</dbReference>
<dbReference type="InterPro" id="IPR017452">
    <property type="entry name" value="GPCR_Rhodpsn_7TM"/>
</dbReference>
<evidence type="ECO:0000259" key="12">
    <source>
        <dbReference type="PROSITE" id="PS50262"/>
    </source>
</evidence>
<evidence type="ECO:0000256" key="9">
    <source>
        <dbReference type="ARBA" id="ARBA00023224"/>
    </source>
</evidence>
<evidence type="ECO:0000256" key="10">
    <source>
        <dbReference type="RuleBase" id="RU000688"/>
    </source>
</evidence>
<feature type="transmembrane region" description="Helical" evidence="11">
    <location>
        <begin position="85"/>
        <end position="106"/>
    </location>
</feature>
<comment type="similarity">
    <text evidence="10">Belongs to the G-protein coupled receptor 1 family.</text>
</comment>
<proteinExistence type="inferred from homology"/>
<dbReference type="STRING" id="7998.ENSIPUP00000020710"/>
<dbReference type="RefSeq" id="XP_017351759.1">
    <property type="nucleotide sequence ID" value="XM_017496270.3"/>
</dbReference>
<organism evidence="13 14">
    <name type="scientific">Ictalurus punctatus</name>
    <name type="common">Channel catfish</name>
    <name type="synonym">Silurus punctatus</name>
    <dbReference type="NCBI Taxonomy" id="7998"/>
    <lineage>
        <taxon>Eukaryota</taxon>
        <taxon>Metazoa</taxon>
        <taxon>Chordata</taxon>
        <taxon>Craniata</taxon>
        <taxon>Vertebrata</taxon>
        <taxon>Euteleostomi</taxon>
        <taxon>Actinopterygii</taxon>
        <taxon>Neopterygii</taxon>
        <taxon>Teleostei</taxon>
        <taxon>Ostariophysi</taxon>
        <taxon>Siluriformes</taxon>
        <taxon>Ictaluridae</taxon>
        <taxon>Ictalurus</taxon>
    </lineage>
</organism>
<name>A0A2D0TA58_ICTPU</name>
<dbReference type="GeneID" id="108280834"/>
<evidence type="ECO:0000256" key="3">
    <source>
        <dbReference type="ARBA" id="ARBA00022692"/>
    </source>
</evidence>
<gene>
    <name evidence="14" type="primary">ptger4c</name>
</gene>
<feature type="transmembrane region" description="Helical" evidence="11">
    <location>
        <begin position="118"/>
        <end position="146"/>
    </location>
</feature>
<evidence type="ECO:0000256" key="6">
    <source>
        <dbReference type="ARBA" id="ARBA00023136"/>
    </source>
</evidence>
<evidence type="ECO:0000313" key="14">
    <source>
        <dbReference type="RefSeq" id="XP_017351759.1"/>
    </source>
</evidence>
<dbReference type="CTD" id="560057"/>
<evidence type="ECO:0000256" key="7">
    <source>
        <dbReference type="ARBA" id="ARBA00023170"/>
    </source>
</evidence>
<protein>
    <submittedName>
        <fullName evidence="14">Prostaglandin E receptor 4 (Subtype EP4) c</fullName>
    </submittedName>
</protein>
<reference evidence="13" key="1">
    <citation type="journal article" date="2016" name="Nat. Commun.">
        <title>The channel catfish genome sequence provides insights into the evolution of scale formation in teleosts.</title>
        <authorList>
            <person name="Liu Z."/>
            <person name="Liu S."/>
            <person name="Yao J."/>
            <person name="Bao L."/>
            <person name="Zhang J."/>
            <person name="Li Y."/>
            <person name="Jiang C."/>
            <person name="Sun L."/>
            <person name="Wang R."/>
            <person name="Zhang Y."/>
            <person name="Zhou T."/>
            <person name="Zeng Q."/>
            <person name="Fu Q."/>
            <person name="Gao S."/>
            <person name="Li N."/>
            <person name="Koren S."/>
            <person name="Jiang Y."/>
            <person name="Zimin A."/>
            <person name="Xu P."/>
            <person name="Phillippy A.M."/>
            <person name="Geng X."/>
            <person name="Song L."/>
            <person name="Sun F."/>
            <person name="Li C."/>
            <person name="Wang X."/>
            <person name="Chen A."/>
            <person name="Jin Y."/>
            <person name="Yuan Z."/>
            <person name="Yang Y."/>
            <person name="Tan S."/>
            <person name="Peatman E."/>
            <person name="Lu J."/>
            <person name="Qin Z."/>
            <person name="Dunham R."/>
            <person name="Li Z."/>
            <person name="Sonstegard T."/>
            <person name="Feng J."/>
            <person name="Danzmann R.G."/>
            <person name="Schroeder S."/>
            <person name="Scheffler B."/>
            <person name="Duke M.V."/>
            <person name="Ballard L."/>
            <person name="Kucuktas H."/>
            <person name="Kaltenboeck L."/>
            <person name="Liu H."/>
            <person name="Armbruster J."/>
            <person name="Xie Y."/>
            <person name="Kirby M.L."/>
            <person name="Tian Y."/>
            <person name="Flanagan M.E."/>
            <person name="Mu W."/>
            <person name="Waldbieser G.C."/>
        </authorList>
    </citation>
    <scope>NUCLEOTIDE SEQUENCE [LARGE SCALE GENOMIC DNA]</scope>
    <source>
        <strain evidence="13">SDA103</strain>
    </source>
</reference>
<dbReference type="InterPro" id="IPR008365">
    <property type="entry name" value="Prostanoid_rcpt"/>
</dbReference>
<dbReference type="PROSITE" id="PS50262">
    <property type="entry name" value="G_PROTEIN_RECEP_F1_2"/>
    <property type="match status" value="1"/>
</dbReference>
<dbReference type="GO" id="GO:0006954">
    <property type="term" value="P:inflammatory response"/>
    <property type="evidence" value="ECO:0007669"/>
    <property type="project" value="TreeGrafter"/>
</dbReference>
<dbReference type="FunFam" id="1.20.1070.10:FF:000261">
    <property type="entry name" value="Prostaglandin E receptor 4 (subtype EP4) c"/>
    <property type="match status" value="1"/>
</dbReference>